<evidence type="ECO:0000256" key="1">
    <source>
        <dbReference type="SAM" id="Phobius"/>
    </source>
</evidence>
<evidence type="ECO:0000313" key="2">
    <source>
        <dbReference type="EMBL" id="UHK03157.1"/>
    </source>
</evidence>
<accession>A0A8K1XCH1</accession>
<sequence length="625" mass="71238">MLFIIVLALCATATLQSKAKEKSPSEPTHLKISSVTESADTFVGYDCSQVEPSKTIGPISLMDPISCKLKNPSINLTREYIRIIQISAQKRVLVNQCLVKYTRKISRCGWWIENVIHGLKTGIVTLTPNECLSLHMNNSLTVRGKQLEDLKPTFRNTRNFIQVGDLDGKGGCTGGEDQIIDGVMYNNPIVEWTIEVHYSRVYIDIDYKTNTVYTPGRVDCVYTDQTCFSDRGQIFWDRSEIEKESCSGNQYTTLYEGFSNISDTQDRRVLLVENQNITFAMDLRSESSSICGYPATSTNFPDTFVLFHAPGKTFPVIKTEMSLTKQLITFLLSRDIFLEKKIDNTFRDLQSYLQQRKCISEKKEIKNILFTYRNDPFTMAYLINKRRGLTSVVSGEVVYFKPCKPILVSIMETPKCYREIPVTFNNRSGFLLPLTRVFSRVGTEIYCDKDLRPMFKTGGGWINIYKGYHISKSPIQLEQRSSNNWQYKSSSSMSKVKGIMSFSYSKVLSYPSEKLPFVPTSDGTNTPGGLNQELIYSSDSEMDVQAHISRWIFSAWISHVIDTIGHWFLMIGGLYFLFKCISFLFGIYSRFKILTELGKKPSLTNCLLTSQTMREVVPKQVVLEL</sequence>
<dbReference type="Pfam" id="PF24664">
    <property type="entry name" value="Monjiviricetes_fusion"/>
    <property type="match status" value="1"/>
</dbReference>
<dbReference type="EMBL" id="MZ209673">
    <property type="protein sequence ID" value="UHK03157.1"/>
    <property type="molecule type" value="Viral_cRNA"/>
</dbReference>
<keyword evidence="1" id="KW-0812">Transmembrane</keyword>
<feature type="transmembrane region" description="Helical" evidence="1">
    <location>
        <begin position="567"/>
        <end position="588"/>
    </location>
</feature>
<keyword evidence="1" id="KW-0472">Membrane</keyword>
<protein>
    <recommendedName>
        <fullName evidence="4">Glycoprotein</fullName>
    </recommendedName>
</protein>
<evidence type="ECO:0008006" key="4">
    <source>
        <dbReference type="Google" id="ProtNLM"/>
    </source>
</evidence>
<keyword evidence="1" id="KW-1133">Transmembrane helix</keyword>
<organism evidence="2 3">
    <name type="scientific">Hangzhou cletus punctiger xinmovirus 1</name>
    <dbReference type="NCBI Taxonomy" id="2905556"/>
    <lineage>
        <taxon>Viruses</taxon>
        <taxon>Riboviria</taxon>
        <taxon>Orthornavirae</taxon>
        <taxon>Negarnaviricota</taxon>
        <taxon>Haploviricotina</taxon>
        <taxon>Monjiviricetes</taxon>
        <taxon>Mononegavirales</taxon>
        <taxon>Xinmoviridae</taxon>
        <taxon>Puclevirus</taxon>
        <taxon>Puclevirus hangzhouense</taxon>
    </lineage>
</organism>
<keyword evidence="3" id="KW-1185">Reference proteome</keyword>
<dbReference type="Proteomes" id="UP001257130">
    <property type="component" value="Segment"/>
</dbReference>
<name>A0A8K1XCH1_9MONO</name>
<reference evidence="2" key="1">
    <citation type="submission" date="2021-05" db="EMBL/GenBank/DDBJ databases">
        <authorList>
            <person name="Feng G."/>
        </authorList>
    </citation>
    <scope>NUCLEOTIDE SEQUENCE</scope>
    <source>
        <strain evidence="2">DJCFY230</strain>
    </source>
</reference>
<proteinExistence type="predicted"/>
<evidence type="ECO:0000313" key="3">
    <source>
        <dbReference type="Proteomes" id="UP001257130"/>
    </source>
</evidence>
<gene>
    <name evidence="2" type="ORF">FCPXV1_gp3</name>
</gene>